<feature type="region of interest" description="Disordered" evidence="1">
    <location>
        <begin position="62"/>
        <end position="82"/>
    </location>
</feature>
<accession>A0A9X2I1N0</accession>
<keyword evidence="2" id="KW-0812">Transmembrane</keyword>
<gene>
    <name evidence="3" type="ORF">MKO06_06730</name>
</gene>
<protein>
    <submittedName>
        <fullName evidence="3">Uncharacterized protein</fullName>
    </submittedName>
</protein>
<dbReference type="EMBL" id="JANCNS010000001">
    <property type="protein sequence ID" value="MCP9199594.1"/>
    <property type="molecule type" value="Genomic_DNA"/>
</dbReference>
<name>A0A9X2I1N0_9FLAO</name>
<reference evidence="3" key="1">
    <citation type="submission" date="2022-07" db="EMBL/GenBank/DDBJ databases">
        <title>Gramela sediminis sp. nov., isolated from deep-sea sediment of the Indian Ocean.</title>
        <authorList>
            <person name="Shi H."/>
        </authorList>
    </citation>
    <scope>NUCLEOTIDE SEQUENCE</scope>
    <source>
        <strain evidence="3">GC03-9</strain>
    </source>
</reference>
<dbReference type="AlphaFoldDB" id="A0A9X2I1N0"/>
<keyword evidence="2" id="KW-1133">Transmembrane helix</keyword>
<dbReference type="RefSeq" id="WP_241550018.1">
    <property type="nucleotide sequence ID" value="NZ_JANCNS010000001.1"/>
</dbReference>
<sequence length="82" mass="8741">MSLAHILKLAGKFAIRGFIFKAGKKAAVRGGNVGIAAGALIAGGYLAYELLQDKKRREKNHEELAEADDIDGSDEALLSVEE</sequence>
<dbReference type="Proteomes" id="UP001155280">
    <property type="component" value="Unassembled WGS sequence"/>
</dbReference>
<keyword evidence="2" id="KW-0472">Membrane</keyword>
<evidence type="ECO:0000313" key="3">
    <source>
        <dbReference type="EMBL" id="MCP9199594.1"/>
    </source>
</evidence>
<feature type="compositionally biased region" description="Acidic residues" evidence="1">
    <location>
        <begin position="65"/>
        <end position="82"/>
    </location>
</feature>
<evidence type="ECO:0000313" key="4">
    <source>
        <dbReference type="Proteomes" id="UP001155280"/>
    </source>
</evidence>
<organism evidence="3 4">
    <name type="scientific">Christiangramia oceanisediminis</name>
    <dbReference type="NCBI Taxonomy" id="2920386"/>
    <lineage>
        <taxon>Bacteria</taxon>
        <taxon>Pseudomonadati</taxon>
        <taxon>Bacteroidota</taxon>
        <taxon>Flavobacteriia</taxon>
        <taxon>Flavobacteriales</taxon>
        <taxon>Flavobacteriaceae</taxon>
        <taxon>Christiangramia</taxon>
    </lineage>
</organism>
<evidence type="ECO:0000256" key="2">
    <source>
        <dbReference type="SAM" id="Phobius"/>
    </source>
</evidence>
<keyword evidence="4" id="KW-1185">Reference proteome</keyword>
<comment type="caution">
    <text evidence="3">The sequence shown here is derived from an EMBL/GenBank/DDBJ whole genome shotgun (WGS) entry which is preliminary data.</text>
</comment>
<evidence type="ECO:0000256" key="1">
    <source>
        <dbReference type="SAM" id="MobiDB-lite"/>
    </source>
</evidence>
<feature type="transmembrane region" description="Helical" evidence="2">
    <location>
        <begin position="33"/>
        <end position="51"/>
    </location>
</feature>
<proteinExistence type="predicted"/>